<protein>
    <submittedName>
        <fullName evidence="1">Uncharacterized protein</fullName>
    </submittedName>
</protein>
<dbReference type="AlphaFoldDB" id="A0A645GAL5"/>
<evidence type="ECO:0000313" key="1">
    <source>
        <dbReference type="EMBL" id="MPN23080.1"/>
    </source>
</evidence>
<comment type="caution">
    <text evidence="1">The sequence shown here is derived from an EMBL/GenBank/DDBJ whole genome shotgun (WGS) entry which is preliminary data.</text>
</comment>
<name>A0A645GAL5_9ZZZZ</name>
<proteinExistence type="predicted"/>
<reference evidence="1" key="1">
    <citation type="submission" date="2019-08" db="EMBL/GenBank/DDBJ databases">
        <authorList>
            <person name="Kucharzyk K."/>
            <person name="Murdoch R.W."/>
            <person name="Higgins S."/>
            <person name="Loffler F."/>
        </authorList>
    </citation>
    <scope>NUCLEOTIDE SEQUENCE</scope>
</reference>
<accession>A0A645GAL5</accession>
<gene>
    <name evidence="1" type="ORF">SDC9_170465</name>
</gene>
<dbReference type="EMBL" id="VSSQ01071482">
    <property type="protein sequence ID" value="MPN23080.1"/>
    <property type="molecule type" value="Genomic_DNA"/>
</dbReference>
<organism evidence="1">
    <name type="scientific">bioreactor metagenome</name>
    <dbReference type="NCBI Taxonomy" id="1076179"/>
    <lineage>
        <taxon>unclassified sequences</taxon>
        <taxon>metagenomes</taxon>
        <taxon>ecological metagenomes</taxon>
    </lineage>
</organism>
<sequence length="50" mass="5702">MYSAYGKNFIAIYFISVFVYGKASVCIAIEGQANVCANLFNIFLKTFYMR</sequence>